<proteinExistence type="predicted"/>
<protein>
    <submittedName>
        <fullName evidence="1">Uncharacterized protein</fullName>
    </submittedName>
</protein>
<dbReference type="EMBL" id="JARIHO010000035">
    <property type="protein sequence ID" value="KAJ7331487.1"/>
    <property type="molecule type" value="Genomic_DNA"/>
</dbReference>
<evidence type="ECO:0000313" key="1">
    <source>
        <dbReference type="EMBL" id="KAJ7331487.1"/>
    </source>
</evidence>
<feature type="non-terminal residue" evidence="1">
    <location>
        <position position="85"/>
    </location>
</feature>
<name>A0AAD6ZP26_9AGAR</name>
<comment type="caution">
    <text evidence="1">The sequence shown here is derived from an EMBL/GenBank/DDBJ whole genome shotgun (WGS) entry which is preliminary data.</text>
</comment>
<gene>
    <name evidence="1" type="ORF">DFH08DRAFT_881689</name>
</gene>
<accession>A0AAD6ZP26</accession>
<keyword evidence="2" id="KW-1185">Reference proteome</keyword>
<dbReference type="Proteomes" id="UP001218218">
    <property type="component" value="Unassembled WGS sequence"/>
</dbReference>
<organism evidence="1 2">
    <name type="scientific">Mycena albidolilacea</name>
    <dbReference type="NCBI Taxonomy" id="1033008"/>
    <lineage>
        <taxon>Eukaryota</taxon>
        <taxon>Fungi</taxon>
        <taxon>Dikarya</taxon>
        <taxon>Basidiomycota</taxon>
        <taxon>Agaricomycotina</taxon>
        <taxon>Agaricomycetes</taxon>
        <taxon>Agaricomycetidae</taxon>
        <taxon>Agaricales</taxon>
        <taxon>Marasmiineae</taxon>
        <taxon>Mycenaceae</taxon>
        <taxon>Mycena</taxon>
    </lineage>
</organism>
<evidence type="ECO:0000313" key="2">
    <source>
        <dbReference type="Proteomes" id="UP001218218"/>
    </source>
</evidence>
<dbReference type="AlphaFoldDB" id="A0AAD6ZP26"/>
<sequence length="85" mass="9481">MPLFVAMIFTEPFQQSWGETGYSNPEVWGVQWITDHATFMKAANKPASLEDSTGITGDLIWHDLPDRSSVYFGAGAREGLEGQRM</sequence>
<reference evidence="1" key="1">
    <citation type="submission" date="2023-03" db="EMBL/GenBank/DDBJ databases">
        <title>Massive genome expansion in bonnet fungi (Mycena s.s.) driven by repeated elements and novel gene families across ecological guilds.</title>
        <authorList>
            <consortium name="Lawrence Berkeley National Laboratory"/>
            <person name="Harder C.B."/>
            <person name="Miyauchi S."/>
            <person name="Viragh M."/>
            <person name="Kuo A."/>
            <person name="Thoen E."/>
            <person name="Andreopoulos B."/>
            <person name="Lu D."/>
            <person name="Skrede I."/>
            <person name="Drula E."/>
            <person name="Henrissat B."/>
            <person name="Morin E."/>
            <person name="Kohler A."/>
            <person name="Barry K."/>
            <person name="LaButti K."/>
            <person name="Morin E."/>
            <person name="Salamov A."/>
            <person name="Lipzen A."/>
            <person name="Mereny Z."/>
            <person name="Hegedus B."/>
            <person name="Baldrian P."/>
            <person name="Stursova M."/>
            <person name="Weitz H."/>
            <person name="Taylor A."/>
            <person name="Grigoriev I.V."/>
            <person name="Nagy L.G."/>
            <person name="Martin F."/>
            <person name="Kauserud H."/>
        </authorList>
    </citation>
    <scope>NUCLEOTIDE SEQUENCE</scope>
    <source>
        <strain evidence="1">CBHHK002</strain>
    </source>
</reference>